<dbReference type="PANTHER" id="PTHR43464:SF19">
    <property type="entry name" value="UBIQUINONE BIOSYNTHESIS O-METHYLTRANSFERASE, MITOCHONDRIAL"/>
    <property type="match status" value="1"/>
</dbReference>
<sequence length="245" mass="26572">MRFPYDTTGERHARSKAAAAFAAADHHTLHGALDALGGVNGLDALDLACGYGYITRLLVRGGARRAVGVDPCAERIARARAHEATKDRPNVEYHVGDLPGLPGLGPFDLATAAYPFNEATDRTRLHAVFRAVRTQLRPGGRLLAIVPNAGAFPRVDWSPYGVRILDRLPAGDAPLLKAHFLTDPPEPFEFREWSHADLAEAAVEAGFGTVGWQPNRTPPPDAVRDEAYWTAYRAWPVSSLMTCTA</sequence>
<evidence type="ECO:0000313" key="5">
    <source>
        <dbReference type="EMBL" id="GGZ71648.1"/>
    </source>
</evidence>
<dbReference type="Gene3D" id="3.40.50.150">
    <property type="entry name" value="Vaccinia Virus protein VP39"/>
    <property type="match status" value="1"/>
</dbReference>
<name>A0A5P2US17_9ACTN</name>
<evidence type="ECO:0000256" key="3">
    <source>
        <dbReference type="ARBA" id="ARBA00022691"/>
    </source>
</evidence>
<gene>
    <name evidence="6" type="ORF">CP968_29700</name>
    <name evidence="5" type="ORF">GCM10010371_34180</name>
</gene>
<dbReference type="OrthoDB" id="9791837at2"/>
<reference evidence="6 7" key="2">
    <citation type="submission" date="2017-09" db="EMBL/GenBank/DDBJ databases">
        <authorList>
            <person name="Lee N."/>
            <person name="Cho B.-K."/>
        </authorList>
    </citation>
    <scope>NUCLEOTIDE SEQUENCE [LARGE SCALE GENOMIC DNA]</scope>
    <source>
        <strain evidence="6 7">ATCC 27467</strain>
    </source>
</reference>
<dbReference type="InterPro" id="IPR029063">
    <property type="entry name" value="SAM-dependent_MTases_sf"/>
</dbReference>
<reference evidence="5" key="3">
    <citation type="submission" date="2020-09" db="EMBL/GenBank/DDBJ databases">
        <authorList>
            <person name="Sun Q."/>
            <person name="Ohkuma M."/>
        </authorList>
    </citation>
    <scope>NUCLEOTIDE SEQUENCE</scope>
    <source>
        <strain evidence="5">JCM 4834</strain>
    </source>
</reference>
<evidence type="ECO:0000313" key="7">
    <source>
        <dbReference type="Proteomes" id="UP000326831"/>
    </source>
</evidence>
<dbReference type="SUPFAM" id="SSF53335">
    <property type="entry name" value="S-adenosyl-L-methionine-dependent methyltransferases"/>
    <property type="match status" value="1"/>
</dbReference>
<evidence type="ECO:0000256" key="2">
    <source>
        <dbReference type="ARBA" id="ARBA00022679"/>
    </source>
</evidence>
<dbReference type="AlphaFoldDB" id="A0A5P2US17"/>
<keyword evidence="1 6" id="KW-0489">Methyltransferase</keyword>
<dbReference type="RefSeq" id="WP_150520905.1">
    <property type="nucleotide sequence ID" value="NZ_BMVX01000012.1"/>
</dbReference>
<proteinExistence type="predicted"/>
<keyword evidence="7" id="KW-1185">Reference proteome</keyword>
<keyword evidence="3" id="KW-0949">S-adenosyl-L-methionine</keyword>
<evidence type="ECO:0000313" key="6">
    <source>
        <dbReference type="EMBL" id="QEU81903.1"/>
    </source>
</evidence>
<dbReference type="InterPro" id="IPR041698">
    <property type="entry name" value="Methyltransf_25"/>
</dbReference>
<feature type="domain" description="Methyltransferase" evidence="4">
    <location>
        <begin position="45"/>
        <end position="140"/>
    </location>
</feature>
<dbReference type="CDD" id="cd02440">
    <property type="entry name" value="AdoMet_MTases"/>
    <property type="match status" value="1"/>
</dbReference>
<dbReference type="GO" id="GO:0008168">
    <property type="term" value="F:methyltransferase activity"/>
    <property type="evidence" value="ECO:0007669"/>
    <property type="project" value="UniProtKB-KW"/>
</dbReference>
<dbReference type="EMBL" id="BMVX01000012">
    <property type="protein sequence ID" value="GGZ71648.1"/>
    <property type="molecule type" value="Genomic_DNA"/>
</dbReference>
<dbReference type="PANTHER" id="PTHR43464">
    <property type="entry name" value="METHYLTRANSFERASE"/>
    <property type="match status" value="1"/>
</dbReference>
<protein>
    <submittedName>
        <fullName evidence="6">Class I SAM-dependent methyltransferase</fullName>
    </submittedName>
</protein>
<evidence type="ECO:0000259" key="4">
    <source>
        <dbReference type="Pfam" id="PF13649"/>
    </source>
</evidence>
<dbReference type="Pfam" id="PF13649">
    <property type="entry name" value="Methyltransf_25"/>
    <property type="match status" value="1"/>
</dbReference>
<dbReference type="Proteomes" id="UP000326831">
    <property type="component" value="Chromosome"/>
</dbReference>
<dbReference type="EMBL" id="CP023701">
    <property type="protein sequence ID" value="QEU81903.1"/>
    <property type="molecule type" value="Genomic_DNA"/>
</dbReference>
<evidence type="ECO:0000256" key="1">
    <source>
        <dbReference type="ARBA" id="ARBA00022603"/>
    </source>
</evidence>
<dbReference type="Proteomes" id="UP000634660">
    <property type="component" value="Unassembled WGS sequence"/>
</dbReference>
<accession>A0A5P2US17</accession>
<dbReference type="KEGG" id="ssub:CP968_29700"/>
<dbReference type="GO" id="GO:0032259">
    <property type="term" value="P:methylation"/>
    <property type="evidence" value="ECO:0007669"/>
    <property type="project" value="UniProtKB-KW"/>
</dbReference>
<keyword evidence="2 6" id="KW-0808">Transferase</keyword>
<reference evidence="5" key="1">
    <citation type="journal article" date="2014" name="Int. J. Syst. Evol. Microbiol.">
        <title>Complete genome sequence of Corynebacterium casei LMG S-19264T (=DSM 44701T), isolated from a smear-ripened cheese.</title>
        <authorList>
            <consortium name="US DOE Joint Genome Institute (JGI-PGF)"/>
            <person name="Walter F."/>
            <person name="Albersmeier A."/>
            <person name="Kalinowski J."/>
            <person name="Ruckert C."/>
        </authorList>
    </citation>
    <scope>NUCLEOTIDE SEQUENCE</scope>
    <source>
        <strain evidence="5">JCM 4834</strain>
    </source>
</reference>
<organism evidence="6 7">
    <name type="scientific">Streptomyces subrutilus</name>
    <dbReference type="NCBI Taxonomy" id="36818"/>
    <lineage>
        <taxon>Bacteria</taxon>
        <taxon>Bacillati</taxon>
        <taxon>Actinomycetota</taxon>
        <taxon>Actinomycetes</taxon>
        <taxon>Kitasatosporales</taxon>
        <taxon>Streptomycetaceae</taxon>
        <taxon>Streptomyces</taxon>
    </lineage>
</organism>